<proteinExistence type="inferred from homology"/>
<dbReference type="EC" id="2.3.2.27" evidence="5"/>
<gene>
    <name evidence="21" type="ORF">AWRI3578_g3180</name>
</gene>
<dbReference type="PROSITE" id="PS50089">
    <property type="entry name" value="ZF_RING_2"/>
    <property type="match status" value="1"/>
</dbReference>
<keyword evidence="10" id="KW-0479">Metal-binding</keyword>
<dbReference type="GO" id="GO:0016558">
    <property type="term" value="P:protein import into peroxisome matrix"/>
    <property type="evidence" value="ECO:0007669"/>
    <property type="project" value="InterPro"/>
</dbReference>
<comment type="subcellular location">
    <subcellularLocation>
        <location evidence="2">Peroxisome membrane</location>
        <topology evidence="2">Multi-pass membrane protein</topology>
    </subcellularLocation>
</comment>
<dbReference type="SUPFAM" id="SSF57850">
    <property type="entry name" value="RING/U-box"/>
    <property type="match status" value="1"/>
</dbReference>
<dbReference type="Gene3D" id="3.30.40.10">
    <property type="entry name" value="Zinc/RING finger domain, C3HC4 (zinc finger)"/>
    <property type="match status" value="1"/>
</dbReference>
<keyword evidence="16" id="KW-0472">Membrane</keyword>
<evidence type="ECO:0000256" key="11">
    <source>
        <dbReference type="ARBA" id="ARBA00022771"/>
    </source>
</evidence>
<evidence type="ECO:0000256" key="14">
    <source>
        <dbReference type="ARBA" id="ARBA00022927"/>
    </source>
</evidence>
<keyword evidence="15" id="KW-1133">Transmembrane helix</keyword>
<dbReference type="InterPro" id="IPR001841">
    <property type="entry name" value="Znf_RING"/>
</dbReference>
<reference evidence="22" key="1">
    <citation type="journal article" date="2016" name="Genome Announc.">
        <title>Genome sequences of three species of Hanseniaspora isolated from spontaneous wine fermentations.</title>
        <authorList>
            <person name="Sternes P.R."/>
            <person name="Lee D."/>
            <person name="Kutyna D.R."/>
            <person name="Borneman A.R."/>
        </authorList>
    </citation>
    <scope>NUCLEOTIDE SEQUENCE [LARGE SCALE GENOMIC DNA]</scope>
    <source>
        <strain evidence="22">AWRI3578</strain>
    </source>
</reference>
<evidence type="ECO:0000256" key="19">
    <source>
        <dbReference type="PROSITE-ProRule" id="PRU00175"/>
    </source>
</evidence>
<dbReference type="Pfam" id="PF13920">
    <property type="entry name" value="zf-C3HC4_3"/>
    <property type="match status" value="1"/>
</dbReference>
<keyword evidence="11 19" id="KW-0863">Zinc-finger</keyword>
<sequence>MSEYHPASKAEVEVVNTKDTEYIAFIQSRIENIVDKLPLRYKKSLYQQNKKLIQNAAIVLYFSNGLITRKQTLSESYASIKPSKSRNFIHMIYLLMTNSKFYEKAQQLYPHLIRRLKTLINIIFYLFDFKVFQRSSPFNYLTTYPSLNDPFKTIGKLMLMKFGVSELYNGCIKQRLFPKQSSTQDSGITYENHECLLCSNEKINNPAVSDCGHIFCYDCYIKWTSKSLNCPLCRNPTHPREIVLLRN</sequence>
<evidence type="ECO:0000313" key="21">
    <source>
        <dbReference type="EMBL" id="OEJ83342.1"/>
    </source>
</evidence>
<dbReference type="SMART" id="SM00184">
    <property type="entry name" value="RING"/>
    <property type="match status" value="1"/>
</dbReference>
<organism evidence="21 22">
    <name type="scientific">Hanseniaspora opuntiae</name>
    <dbReference type="NCBI Taxonomy" id="211096"/>
    <lineage>
        <taxon>Eukaryota</taxon>
        <taxon>Fungi</taxon>
        <taxon>Dikarya</taxon>
        <taxon>Ascomycota</taxon>
        <taxon>Saccharomycotina</taxon>
        <taxon>Saccharomycetes</taxon>
        <taxon>Saccharomycodales</taxon>
        <taxon>Saccharomycodaceae</taxon>
        <taxon>Hanseniaspora</taxon>
    </lineage>
</organism>
<keyword evidence="8" id="KW-0808">Transferase</keyword>
<evidence type="ECO:0000256" key="2">
    <source>
        <dbReference type="ARBA" id="ARBA00004585"/>
    </source>
</evidence>
<keyword evidence="13" id="KW-0862">Zinc</keyword>
<dbReference type="PROSITE" id="PS00518">
    <property type="entry name" value="ZF_RING_1"/>
    <property type="match status" value="1"/>
</dbReference>
<evidence type="ECO:0000256" key="3">
    <source>
        <dbReference type="ARBA" id="ARBA00004906"/>
    </source>
</evidence>
<evidence type="ECO:0000256" key="16">
    <source>
        <dbReference type="ARBA" id="ARBA00023136"/>
    </source>
</evidence>
<keyword evidence="7" id="KW-0962">Peroxisome biogenesis</keyword>
<dbReference type="EMBL" id="LPNL01000007">
    <property type="protein sequence ID" value="OEJ83342.1"/>
    <property type="molecule type" value="Genomic_DNA"/>
</dbReference>
<dbReference type="AlphaFoldDB" id="A0A1E5R8V9"/>
<comment type="caution">
    <text evidence="21">The sequence shown here is derived from an EMBL/GenBank/DDBJ whole genome shotgun (WGS) entry which is preliminary data.</text>
</comment>
<dbReference type="PANTHER" id="PTHR23350">
    <property type="entry name" value="PEROXISOME ASSEMBLY PROTEIN 10"/>
    <property type="match status" value="1"/>
</dbReference>
<comment type="pathway">
    <text evidence="3">Protein modification; protein ubiquitination.</text>
</comment>
<comment type="similarity">
    <text evidence="4">Belongs to the pex2/pex10/pex12 family.</text>
</comment>
<accession>A0A1E5R8V9</accession>
<evidence type="ECO:0000256" key="5">
    <source>
        <dbReference type="ARBA" id="ARBA00012483"/>
    </source>
</evidence>
<feature type="domain" description="RING-type" evidence="20">
    <location>
        <begin position="195"/>
        <end position="234"/>
    </location>
</feature>
<evidence type="ECO:0000256" key="4">
    <source>
        <dbReference type="ARBA" id="ARBA00008704"/>
    </source>
</evidence>
<evidence type="ECO:0000256" key="17">
    <source>
        <dbReference type="ARBA" id="ARBA00023140"/>
    </source>
</evidence>
<keyword evidence="9" id="KW-0812">Transmembrane</keyword>
<evidence type="ECO:0000256" key="12">
    <source>
        <dbReference type="ARBA" id="ARBA00022786"/>
    </source>
</evidence>
<keyword evidence="22" id="KW-1185">Reference proteome</keyword>
<evidence type="ECO:0000256" key="9">
    <source>
        <dbReference type="ARBA" id="ARBA00022692"/>
    </source>
</evidence>
<keyword evidence="17" id="KW-0576">Peroxisome</keyword>
<dbReference type="InterPro" id="IPR025654">
    <property type="entry name" value="PEX2/10"/>
</dbReference>
<evidence type="ECO:0000256" key="18">
    <source>
        <dbReference type="ARBA" id="ARBA00041230"/>
    </source>
</evidence>
<evidence type="ECO:0000313" key="22">
    <source>
        <dbReference type="Proteomes" id="UP000095605"/>
    </source>
</evidence>
<evidence type="ECO:0000256" key="13">
    <source>
        <dbReference type="ARBA" id="ARBA00022833"/>
    </source>
</evidence>
<dbReference type="Proteomes" id="UP000095605">
    <property type="component" value="Unassembled WGS sequence"/>
</dbReference>
<dbReference type="GO" id="GO:0061630">
    <property type="term" value="F:ubiquitin protein ligase activity"/>
    <property type="evidence" value="ECO:0007669"/>
    <property type="project" value="UniProtKB-EC"/>
</dbReference>
<evidence type="ECO:0000256" key="8">
    <source>
        <dbReference type="ARBA" id="ARBA00022679"/>
    </source>
</evidence>
<dbReference type="InterPro" id="IPR017907">
    <property type="entry name" value="Znf_RING_CS"/>
</dbReference>
<keyword evidence="14" id="KW-0653">Protein transport</keyword>
<keyword evidence="12" id="KW-0833">Ubl conjugation pathway</keyword>
<name>A0A1E5R8V9_9ASCO</name>
<evidence type="ECO:0000256" key="1">
    <source>
        <dbReference type="ARBA" id="ARBA00000900"/>
    </source>
</evidence>
<comment type="catalytic activity">
    <reaction evidence="1">
        <text>S-ubiquitinyl-[E2 ubiquitin-conjugating enzyme]-L-cysteine + [acceptor protein]-L-lysine = [E2 ubiquitin-conjugating enzyme]-L-cysteine + N(6)-ubiquitinyl-[acceptor protein]-L-lysine.</text>
        <dbReference type="EC" id="2.3.2.27"/>
    </reaction>
</comment>
<evidence type="ECO:0000256" key="10">
    <source>
        <dbReference type="ARBA" id="ARBA00022723"/>
    </source>
</evidence>
<evidence type="ECO:0000256" key="6">
    <source>
        <dbReference type="ARBA" id="ARBA00022448"/>
    </source>
</evidence>
<keyword evidence="6" id="KW-0813">Transport</keyword>
<dbReference type="GO" id="GO:0008270">
    <property type="term" value="F:zinc ion binding"/>
    <property type="evidence" value="ECO:0007669"/>
    <property type="project" value="UniProtKB-KW"/>
</dbReference>
<dbReference type="GO" id="GO:0005778">
    <property type="term" value="C:peroxisomal membrane"/>
    <property type="evidence" value="ECO:0007669"/>
    <property type="project" value="UniProtKB-SubCell"/>
</dbReference>
<dbReference type="OrthoDB" id="6270329at2759"/>
<dbReference type="PANTHER" id="PTHR23350:SF0">
    <property type="entry name" value="PEROXISOME BIOGENESIS FACTOR 10"/>
    <property type="match status" value="1"/>
</dbReference>
<evidence type="ECO:0000256" key="7">
    <source>
        <dbReference type="ARBA" id="ARBA00022593"/>
    </source>
</evidence>
<dbReference type="InterPro" id="IPR013083">
    <property type="entry name" value="Znf_RING/FYVE/PHD"/>
</dbReference>
<evidence type="ECO:0000256" key="15">
    <source>
        <dbReference type="ARBA" id="ARBA00022989"/>
    </source>
</evidence>
<evidence type="ECO:0000259" key="20">
    <source>
        <dbReference type="PROSITE" id="PS50089"/>
    </source>
</evidence>
<protein>
    <recommendedName>
        <fullName evidence="5">RING-type E3 ubiquitin transferase</fullName>
        <ecNumber evidence="5">2.3.2.27</ecNumber>
    </recommendedName>
    <alternativeName>
        <fullName evidence="18">Peroxin-10</fullName>
    </alternativeName>
</protein>